<sequence precursor="true">MWNGRDAFPQMTSQQEELLQMARPYLQIPLLLVALIFHQQQAEGANYNIVDTGQSTFYGNAVSITAPTSGNPFYGQDAQFEGHAFSYSVSSDGLSVLDNVTSLTWTQGADWNGDGALDADDKMSYADALAYVAVLNSNNYGGFNDWRVPSIKQLYSLIDYRGTDPNTMSATPESATPFIDDTVFQFAYGDTSAGERMIDSQWATSTLYTSTVMDNQSAMFGVNFADGRIKGYPADSNGAGNAKTYYARFVRGNPEYGVNQFVDNGDGTITDEATELMWAQTDSGEGMNWQSALAWAEEMNAENYLGHNDWRLPNAKELQSLVDYSRSPDATNSAAINELFDATQIIDEAGELDYAFYWSSTSFLSFTGTAENAVYVAFGEGLGTMDGTTVQDVHGAGSQRSDPKAGDPADYPSLGNGPQGDVQRVFNYVRLVRDQTTVPEPSTIALSTCGLLLVLIGRFRRHEGATE</sequence>
<dbReference type="InterPro" id="IPR011460">
    <property type="entry name" value="Lcl_C"/>
</dbReference>
<protein>
    <recommendedName>
        <fullName evidence="2">Lcl C-terminal domain-containing protein</fullName>
    </recommendedName>
</protein>
<feature type="domain" description="Lcl C-terminal" evidence="2">
    <location>
        <begin position="267"/>
        <end position="382"/>
    </location>
</feature>
<evidence type="ECO:0000313" key="3">
    <source>
        <dbReference type="EMBL" id="QDU55924.1"/>
    </source>
</evidence>
<evidence type="ECO:0000259" key="2">
    <source>
        <dbReference type="Pfam" id="PF07603"/>
    </source>
</evidence>
<reference evidence="3 4" key="1">
    <citation type="submission" date="2019-02" db="EMBL/GenBank/DDBJ databases">
        <title>Deep-cultivation of Planctomycetes and their phenomic and genomic characterization uncovers novel biology.</title>
        <authorList>
            <person name="Wiegand S."/>
            <person name="Jogler M."/>
            <person name="Boedeker C."/>
            <person name="Pinto D."/>
            <person name="Vollmers J."/>
            <person name="Rivas-Marin E."/>
            <person name="Kohn T."/>
            <person name="Peeters S.H."/>
            <person name="Heuer A."/>
            <person name="Rast P."/>
            <person name="Oberbeckmann S."/>
            <person name="Bunk B."/>
            <person name="Jeske O."/>
            <person name="Meyerdierks A."/>
            <person name="Storesund J.E."/>
            <person name="Kallscheuer N."/>
            <person name="Luecker S."/>
            <person name="Lage O.M."/>
            <person name="Pohl T."/>
            <person name="Merkel B.J."/>
            <person name="Hornburger P."/>
            <person name="Mueller R.-W."/>
            <person name="Bruemmer F."/>
            <person name="Labrenz M."/>
            <person name="Spormann A.M."/>
            <person name="Op den Camp H."/>
            <person name="Overmann J."/>
            <person name="Amann R."/>
            <person name="Jetten M.S.M."/>
            <person name="Mascher T."/>
            <person name="Medema M.H."/>
            <person name="Devos D.P."/>
            <person name="Kaster A.-K."/>
            <person name="Ovreas L."/>
            <person name="Rohde M."/>
            <person name="Galperin M.Y."/>
            <person name="Jogler C."/>
        </authorList>
    </citation>
    <scope>NUCLEOTIDE SEQUENCE [LARGE SCALE GENOMIC DNA]</scope>
    <source>
        <strain evidence="3 4">Pan181</strain>
    </source>
</reference>
<dbReference type="Proteomes" id="UP000315750">
    <property type="component" value="Chromosome"/>
</dbReference>
<keyword evidence="4" id="KW-1185">Reference proteome</keyword>
<organism evidence="3 4">
    <name type="scientific">Aeoliella mucimassa</name>
    <dbReference type="NCBI Taxonomy" id="2527972"/>
    <lineage>
        <taxon>Bacteria</taxon>
        <taxon>Pseudomonadati</taxon>
        <taxon>Planctomycetota</taxon>
        <taxon>Planctomycetia</taxon>
        <taxon>Pirellulales</taxon>
        <taxon>Lacipirellulaceae</taxon>
        <taxon>Aeoliella</taxon>
    </lineage>
</organism>
<feature type="domain" description="Lcl C-terminal" evidence="2">
    <location>
        <begin position="96"/>
        <end position="251"/>
    </location>
</feature>
<dbReference type="AlphaFoldDB" id="A0A518AMG5"/>
<dbReference type="KEGG" id="amuc:Pan181_21260"/>
<dbReference type="PANTHER" id="PTHR35812:SF1">
    <property type="entry name" value="LIPOPROTEIN"/>
    <property type="match status" value="1"/>
</dbReference>
<dbReference type="PANTHER" id="PTHR35812">
    <property type="entry name" value="LIPOPROTEIN"/>
    <property type="match status" value="1"/>
</dbReference>
<proteinExistence type="predicted"/>
<gene>
    <name evidence="3" type="ORF">Pan181_21260</name>
</gene>
<dbReference type="OrthoDB" id="9793251at2"/>
<evidence type="ECO:0000256" key="1">
    <source>
        <dbReference type="SAM" id="MobiDB-lite"/>
    </source>
</evidence>
<dbReference type="EMBL" id="CP036278">
    <property type="protein sequence ID" value="QDU55924.1"/>
    <property type="molecule type" value="Genomic_DNA"/>
</dbReference>
<accession>A0A518AMG5</accession>
<evidence type="ECO:0000313" key="4">
    <source>
        <dbReference type="Proteomes" id="UP000315750"/>
    </source>
</evidence>
<dbReference type="Pfam" id="PF07603">
    <property type="entry name" value="Lcl_C"/>
    <property type="match status" value="2"/>
</dbReference>
<feature type="region of interest" description="Disordered" evidence="1">
    <location>
        <begin position="389"/>
        <end position="419"/>
    </location>
</feature>
<name>A0A518AMG5_9BACT</name>